<dbReference type="PANTHER" id="PTHR46935:SF1">
    <property type="entry name" value="OS01G0674700 PROTEIN"/>
    <property type="match status" value="1"/>
</dbReference>
<dbReference type="InterPro" id="IPR044645">
    <property type="entry name" value="DG1/EMB2279-like"/>
</dbReference>
<dbReference type="NCBIfam" id="TIGR00756">
    <property type="entry name" value="PPR"/>
    <property type="match status" value="4"/>
</dbReference>
<reference evidence="4 5" key="1">
    <citation type="submission" date="2024-04" db="EMBL/GenBank/DDBJ databases">
        <title>The reference genome of an endangered Asteraceae, Deinandra increscens subsp. villosa, native to the Central Coast of California.</title>
        <authorList>
            <person name="Guilliams M."/>
            <person name="Hasenstab-Lehman K."/>
            <person name="Meyer R."/>
            <person name="Mcevoy S."/>
        </authorList>
    </citation>
    <scope>NUCLEOTIDE SEQUENCE [LARGE SCALE GENOMIC DNA]</scope>
    <source>
        <tissue evidence="4">Leaf</tissue>
    </source>
</reference>
<dbReference type="GO" id="GO:0009658">
    <property type="term" value="P:chloroplast organization"/>
    <property type="evidence" value="ECO:0007669"/>
    <property type="project" value="InterPro"/>
</dbReference>
<name>A0AAP0DKK8_9ASTR</name>
<evidence type="ECO:0000256" key="1">
    <source>
        <dbReference type="ARBA" id="ARBA00022737"/>
    </source>
</evidence>
<evidence type="ECO:0000313" key="4">
    <source>
        <dbReference type="EMBL" id="KAK9074387.1"/>
    </source>
</evidence>
<dbReference type="FunFam" id="1.25.40.10:FF:000363">
    <property type="entry name" value="Pentatricopeptide repeat-containing protein"/>
    <property type="match status" value="1"/>
</dbReference>
<dbReference type="Gene3D" id="1.25.40.10">
    <property type="entry name" value="Tetratricopeptide repeat domain"/>
    <property type="match status" value="2"/>
</dbReference>
<evidence type="ECO:0000256" key="3">
    <source>
        <dbReference type="SAM" id="MobiDB-lite"/>
    </source>
</evidence>
<dbReference type="Pfam" id="PF13041">
    <property type="entry name" value="PPR_2"/>
    <property type="match status" value="2"/>
</dbReference>
<feature type="repeat" description="PPR" evidence="2">
    <location>
        <begin position="521"/>
        <end position="555"/>
    </location>
</feature>
<feature type="region of interest" description="Disordered" evidence="3">
    <location>
        <begin position="87"/>
        <end position="112"/>
    </location>
</feature>
<dbReference type="GO" id="GO:0009507">
    <property type="term" value="C:chloroplast"/>
    <property type="evidence" value="ECO:0007669"/>
    <property type="project" value="TreeGrafter"/>
</dbReference>
<dbReference type="EMBL" id="JBCNJP010000008">
    <property type="protein sequence ID" value="KAK9074387.1"/>
    <property type="molecule type" value="Genomic_DNA"/>
</dbReference>
<keyword evidence="5" id="KW-1185">Reference proteome</keyword>
<feature type="repeat" description="PPR" evidence="2">
    <location>
        <begin position="741"/>
        <end position="775"/>
    </location>
</feature>
<organism evidence="4 5">
    <name type="scientific">Deinandra increscens subsp. villosa</name>
    <dbReference type="NCBI Taxonomy" id="3103831"/>
    <lineage>
        <taxon>Eukaryota</taxon>
        <taxon>Viridiplantae</taxon>
        <taxon>Streptophyta</taxon>
        <taxon>Embryophyta</taxon>
        <taxon>Tracheophyta</taxon>
        <taxon>Spermatophyta</taxon>
        <taxon>Magnoliopsida</taxon>
        <taxon>eudicotyledons</taxon>
        <taxon>Gunneridae</taxon>
        <taxon>Pentapetalae</taxon>
        <taxon>asterids</taxon>
        <taxon>campanulids</taxon>
        <taxon>Asterales</taxon>
        <taxon>Asteraceae</taxon>
        <taxon>Asteroideae</taxon>
        <taxon>Heliantheae alliance</taxon>
        <taxon>Madieae</taxon>
        <taxon>Madiinae</taxon>
        <taxon>Deinandra</taxon>
    </lineage>
</organism>
<dbReference type="InterPro" id="IPR002885">
    <property type="entry name" value="PPR_rpt"/>
</dbReference>
<feature type="repeat" description="PPR" evidence="2">
    <location>
        <begin position="590"/>
        <end position="624"/>
    </location>
</feature>
<dbReference type="Proteomes" id="UP001408789">
    <property type="component" value="Unassembled WGS sequence"/>
</dbReference>
<dbReference type="AlphaFoldDB" id="A0AAP0DKK8"/>
<evidence type="ECO:0008006" key="6">
    <source>
        <dbReference type="Google" id="ProtNLM"/>
    </source>
</evidence>
<feature type="repeat" description="PPR" evidence="2">
    <location>
        <begin position="694"/>
        <end position="728"/>
    </location>
</feature>
<dbReference type="PANTHER" id="PTHR46935">
    <property type="entry name" value="OS01G0674700 PROTEIN"/>
    <property type="match status" value="1"/>
</dbReference>
<gene>
    <name evidence="4" type="ORF">SSX86_006985</name>
</gene>
<proteinExistence type="predicted"/>
<comment type="caution">
    <text evidence="4">The sequence shown here is derived from an EMBL/GenBank/DDBJ whole genome shotgun (WGS) entry which is preliminary data.</text>
</comment>
<dbReference type="Pfam" id="PF01535">
    <property type="entry name" value="PPR"/>
    <property type="match status" value="3"/>
</dbReference>
<keyword evidence="1" id="KW-0677">Repeat</keyword>
<evidence type="ECO:0000256" key="2">
    <source>
        <dbReference type="PROSITE-ProRule" id="PRU00708"/>
    </source>
</evidence>
<evidence type="ECO:0000313" key="5">
    <source>
        <dbReference type="Proteomes" id="UP001408789"/>
    </source>
</evidence>
<accession>A0AAP0DKK8</accession>
<sequence>MTVITLPYPQFAFIRFDKNAIIPPDYHTQRLHFTSRFPTTRFHVTGKPRRRIGKIATARANSGILIDKEQEFKPSFDEYLKVMETVKSRREKRKTSTETETPPSPSPSPLLEIEEDQKWGSLKEDGVKKPWIRKKLDTEEAQLGVKVGDVKGVRRNANENVKFLEQGFAVKRVSKVQEFEKIVPNLNQDEVVKKWTRKKPDSKEAQMDTKIQEQSFNMKRVSEELESVMPNPNLDGVMKKWTRKKPEEPSFNMKRVSEELERVMPNSNQDGVMKKWTRKRPDSKEAKMGTKFQEQSFSGSKISSISSKSYGTDKERVFSAKKAIQKSEHDNSDDMEIERAAFKPLEEFPDVCDQPRVSRVDMEERIQRLAKCLNGASIDTPEWNFSKMMRSAKIRFADFSIIRLIQILGNYGNWRQVLQVIEWMQARERFKSNRIRNIYTAALDALGKSRRPVEALNVFQSMQQQMPSYPDIVAYHCIAVTLGQAGHMRELFHVIDTMRSPPKKKLATGVLQKWDPRLEPDIIVYNAVLNACVRQKNLEGAFWVLQELKQHGQQPNSVTYGLVMEVMLACEKYNLVHDFFKRMRKSFIPNSLTYKVLVNTLWKEDKVDEAILTVKEMEKRGIIGSAALYYDLARCLCSAGRCEEAIVQIEKVCKVANKPLVVTYTGLIQASLDSGKIESGIYIFEHMHKFCSPNLVTYNIMIKAYLDHHMFEEAKQLFYKLLENGNHVTSKVDYRHVVLPDIHTFNLMLDACSVNKRWDDLELVYMKMLQHGYYFNAKRHSHLILEACKAGKVNLLETTWKHLIEGDQIPPPPLVQEMFCMKLEQDDYAAAFSCLICLPSTESHKYSRNSWVTRFRDNPNLFREETLLRVIDRINSLSIRNEEPNIILLNLMKSCKQILYV</sequence>
<dbReference type="SUPFAM" id="SSF48452">
    <property type="entry name" value="TPR-like"/>
    <property type="match status" value="1"/>
</dbReference>
<protein>
    <recommendedName>
        <fullName evidence="6">Pentatricopeptide repeat-containing protein</fullName>
    </recommendedName>
</protein>
<dbReference type="PROSITE" id="PS51375">
    <property type="entry name" value="PPR"/>
    <property type="match status" value="4"/>
</dbReference>
<dbReference type="InterPro" id="IPR011990">
    <property type="entry name" value="TPR-like_helical_dom_sf"/>
</dbReference>